<sequence length="943" mass="107838">MASTSASSVQKSFKIQKGERIDDQLFTSIEESRFHIIIFSKNYASSSWCLDELVKIMECRKTKEQMVTLSSIIWISFFIDRFTRKRKRTSEDDVARWRNALKEAAGLAGMELKNTFNGDEEKFIQKIVMDISLKLSSINWGVEGMETRVKNVVSSLEIGFEDVRMIGIKGIGGGGKTTLARAVFDHVSDWFEGVSFIENVREVSKSSSSGLRELQKQILQDVLIDQSIKVESVFDGKNKIKKRMCSRKVFVVLDDVDNIDQLEALAGELTWFKPGSRIIITTKDEQVLIAHKVNFVHDVNQLLLSDEEATCLFSRYAFAADIPIQGFEELSEKVVHYAAGLPLTIKVLGSHLCGRSEDEWVDALERLKTIPLKETLEKLELSYNGLENDHKEIFLDVVCLLKGMEKKKAIRILESCGFHAQIGLRVLEKKTLITISNGYSLRFHDSIEEMGRNIARRLHHSNHRRLWIEEEIECVLGTEATRSIKLDYAGELYPEVIMKGLRNMKELMFLYVNNFYGEWEDDEAIQYLPDSLRFLYWSGYPLPSLPKTFQANKLVTLEMEGSSISQLWDGGERKVLDELWYLDLSRPDFRTLDLGMTPNLEELDLEECKNFEELQLPVECSKLKYLNLTDSMVSNLNLGMFPHLEKLKLLDCNDFVELQLTVKCPNLIFLNLSGSKLRTFNIGMTPNLEKLDLSECHDFVELHLPVECPKLKFLDLGSSRLSNLDLRMTPHLMTLKLESCDDLVELHLPSNLIFLYLLFSKLRTLDLRLTPNLENLDLSECDELVELHLPVKCPKLKFNDLSGSKLRTLNLGMTPNLAKLNLAQCNDLLELNLPGECPKLKFLNLRDSKVSSLNLGMTPNLKKLNLQGCKDFVELHFPIERSKEELGRLECLEELNINGAGITHLPESIYQMEGLRIIGSRGQLESYCFTSLEKLRGSYYVEL</sequence>
<reference evidence="2" key="1">
    <citation type="journal article" date="2022" name="Mol. Ecol. Resour.">
        <title>The genomes of chicory, endive, great burdock and yacon provide insights into Asteraceae palaeo-polyploidization history and plant inulin production.</title>
        <authorList>
            <person name="Fan W."/>
            <person name="Wang S."/>
            <person name="Wang H."/>
            <person name="Wang A."/>
            <person name="Jiang F."/>
            <person name="Liu H."/>
            <person name="Zhao H."/>
            <person name="Xu D."/>
            <person name="Zhang Y."/>
        </authorList>
    </citation>
    <scope>NUCLEOTIDE SEQUENCE [LARGE SCALE GENOMIC DNA]</scope>
    <source>
        <strain evidence="2">cv. Yunnan</strain>
    </source>
</reference>
<accession>A0ACB9BS61</accession>
<gene>
    <name evidence="1" type="ORF">L1987_64659</name>
</gene>
<name>A0ACB9BS61_9ASTR</name>
<dbReference type="EMBL" id="CM042039">
    <property type="protein sequence ID" value="KAI3724891.1"/>
    <property type="molecule type" value="Genomic_DNA"/>
</dbReference>
<keyword evidence="2" id="KW-1185">Reference proteome</keyword>
<proteinExistence type="predicted"/>
<comment type="caution">
    <text evidence="1">The sequence shown here is derived from an EMBL/GenBank/DDBJ whole genome shotgun (WGS) entry which is preliminary data.</text>
</comment>
<dbReference type="Proteomes" id="UP001056120">
    <property type="component" value="Linkage Group LG22"/>
</dbReference>
<reference evidence="1 2" key="2">
    <citation type="journal article" date="2022" name="Mol. Ecol. Resour.">
        <title>The genomes of chicory, endive, great burdock and yacon provide insights into Asteraceae paleo-polyploidization history and plant inulin production.</title>
        <authorList>
            <person name="Fan W."/>
            <person name="Wang S."/>
            <person name="Wang H."/>
            <person name="Wang A."/>
            <person name="Jiang F."/>
            <person name="Liu H."/>
            <person name="Zhao H."/>
            <person name="Xu D."/>
            <person name="Zhang Y."/>
        </authorList>
    </citation>
    <scope>NUCLEOTIDE SEQUENCE [LARGE SCALE GENOMIC DNA]</scope>
    <source>
        <strain evidence="2">cv. Yunnan</strain>
        <tissue evidence="1">Leaves</tissue>
    </source>
</reference>
<evidence type="ECO:0000313" key="2">
    <source>
        <dbReference type="Proteomes" id="UP001056120"/>
    </source>
</evidence>
<evidence type="ECO:0000313" key="1">
    <source>
        <dbReference type="EMBL" id="KAI3724891.1"/>
    </source>
</evidence>
<organism evidence="1 2">
    <name type="scientific">Smallanthus sonchifolius</name>
    <dbReference type="NCBI Taxonomy" id="185202"/>
    <lineage>
        <taxon>Eukaryota</taxon>
        <taxon>Viridiplantae</taxon>
        <taxon>Streptophyta</taxon>
        <taxon>Embryophyta</taxon>
        <taxon>Tracheophyta</taxon>
        <taxon>Spermatophyta</taxon>
        <taxon>Magnoliopsida</taxon>
        <taxon>eudicotyledons</taxon>
        <taxon>Gunneridae</taxon>
        <taxon>Pentapetalae</taxon>
        <taxon>asterids</taxon>
        <taxon>campanulids</taxon>
        <taxon>Asterales</taxon>
        <taxon>Asteraceae</taxon>
        <taxon>Asteroideae</taxon>
        <taxon>Heliantheae alliance</taxon>
        <taxon>Millerieae</taxon>
        <taxon>Smallanthus</taxon>
    </lineage>
</organism>
<protein>
    <submittedName>
        <fullName evidence="1">Uncharacterized protein</fullName>
    </submittedName>
</protein>